<reference evidence="3 4" key="1">
    <citation type="submission" date="2014-08" db="EMBL/GenBank/DDBJ databases">
        <authorList>
            <person name="Wibberg D."/>
        </authorList>
    </citation>
    <scope>NUCLEOTIDE SEQUENCE [LARGE SCALE GENOMIC DNA]</scope>
    <source>
        <strain evidence="4">ING2-E5B</strain>
    </source>
</reference>
<feature type="chain" id="PRO_5030002948" description="Outer membrane lipoprotein carrier protein LolA" evidence="2">
    <location>
        <begin position="20"/>
        <end position="214"/>
    </location>
</feature>
<feature type="signal peptide" evidence="2">
    <location>
        <begin position="1"/>
        <end position="19"/>
    </location>
</feature>
<dbReference type="OrthoDB" id="9810685at2"/>
<dbReference type="Gene3D" id="2.50.20.10">
    <property type="entry name" value="Lipoprotein localisation LolA/LolB/LppX"/>
    <property type="match status" value="1"/>
</dbReference>
<proteinExistence type="predicted"/>
<dbReference type="Proteomes" id="UP000032417">
    <property type="component" value="Chromosome 1"/>
</dbReference>
<evidence type="ECO:0008006" key="5">
    <source>
        <dbReference type="Google" id="ProtNLM"/>
    </source>
</evidence>
<organism evidence="3 4">
    <name type="scientific">Fermentimonas caenicola</name>
    <dbReference type="NCBI Taxonomy" id="1562970"/>
    <lineage>
        <taxon>Bacteria</taxon>
        <taxon>Pseudomonadati</taxon>
        <taxon>Bacteroidota</taxon>
        <taxon>Bacteroidia</taxon>
        <taxon>Bacteroidales</taxon>
        <taxon>Dysgonomonadaceae</taxon>
        <taxon>Fermentimonas</taxon>
    </lineage>
</organism>
<name>A0A098BXX4_9BACT</name>
<dbReference type="InterPro" id="IPR004564">
    <property type="entry name" value="OM_lipoprot_carrier_LolA-like"/>
</dbReference>
<evidence type="ECO:0000313" key="4">
    <source>
        <dbReference type="Proteomes" id="UP000032417"/>
    </source>
</evidence>
<dbReference type="KEGG" id="pbt:ING2E5B_0238"/>
<dbReference type="InterPro" id="IPR029046">
    <property type="entry name" value="LolA/LolB/LppX"/>
</dbReference>
<evidence type="ECO:0000256" key="2">
    <source>
        <dbReference type="SAM" id="SignalP"/>
    </source>
</evidence>
<dbReference type="CDD" id="cd16325">
    <property type="entry name" value="LolA"/>
    <property type="match status" value="1"/>
</dbReference>
<evidence type="ECO:0000313" key="3">
    <source>
        <dbReference type="EMBL" id="CEA15008.1"/>
    </source>
</evidence>
<evidence type="ECO:0000256" key="1">
    <source>
        <dbReference type="ARBA" id="ARBA00022729"/>
    </source>
</evidence>
<dbReference type="Pfam" id="PF16584">
    <property type="entry name" value="LolA_2"/>
    <property type="match status" value="1"/>
</dbReference>
<dbReference type="AlphaFoldDB" id="A0A098BXX4"/>
<accession>A0A098BXX4</accession>
<dbReference type="STRING" id="1562970.ING2E5B_0238"/>
<protein>
    <recommendedName>
        <fullName evidence="5">Outer membrane lipoprotein carrier protein LolA</fullName>
    </recommendedName>
</protein>
<dbReference type="EMBL" id="LN515532">
    <property type="protein sequence ID" value="CEA15008.1"/>
    <property type="molecule type" value="Genomic_DNA"/>
</dbReference>
<dbReference type="HOGENOM" id="CLU_105362_1_0_10"/>
<sequence length="214" mass="23741">MKRLASILLVLSITVIAIAQDSSQSRAILDKTHSAYMLSDGIKLSFTSAMGEAGSNDFDSQKGEAFIKGNKFRLEMEDMIIWFDGTTQWVLLKDVDEVNISNPTESELATVSPVALLSIYKEGYTLKAPVTKTVNGKSVYSIDMNPIAVNSDIKSISVAVDKTNNRLVQVILTMSNDLLTKIDITDYNDNFKYNDSEFTFNKNNHPGVEIVDLR</sequence>
<keyword evidence="4" id="KW-1185">Reference proteome</keyword>
<gene>
    <name evidence="3" type="ORF">ING2E5B_0238</name>
</gene>
<dbReference type="SUPFAM" id="SSF89392">
    <property type="entry name" value="Prokaryotic lipoproteins and lipoprotein localization factors"/>
    <property type="match status" value="1"/>
</dbReference>
<keyword evidence="1 2" id="KW-0732">Signal</keyword>